<comment type="pathway">
    <text evidence="1">Carbohydrate metabolism; tricarboxylic acid cycle.</text>
</comment>
<evidence type="ECO:0000256" key="2">
    <source>
        <dbReference type="ARBA" id="ARBA00010566"/>
    </source>
</evidence>
<dbReference type="InterPro" id="IPR036969">
    <property type="entry name" value="Citrate_synthase_sf"/>
</dbReference>
<organism evidence="7 8">
    <name type="scientific">Halopolyspora algeriensis</name>
    <dbReference type="NCBI Taxonomy" id="1500506"/>
    <lineage>
        <taxon>Bacteria</taxon>
        <taxon>Bacillati</taxon>
        <taxon>Actinomycetota</taxon>
        <taxon>Actinomycetes</taxon>
        <taxon>Actinomycetes incertae sedis</taxon>
        <taxon>Halopolyspora</taxon>
    </lineage>
</organism>
<proteinExistence type="inferred from homology"/>
<evidence type="ECO:0000313" key="8">
    <source>
        <dbReference type="Proteomes" id="UP000253495"/>
    </source>
</evidence>
<dbReference type="AlphaFoldDB" id="A0A368VW41"/>
<name>A0A368VW41_9ACTN</name>
<dbReference type="EMBL" id="QPJC01000006">
    <property type="protein sequence ID" value="RCW43633.1"/>
    <property type="molecule type" value="Genomic_DNA"/>
</dbReference>
<dbReference type="Pfam" id="PF00285">
    <property type="entry name" value="Citrate_synt"/>
    <property type="match status" value="1"/>
</dbReference>
<dbReference type="NCBIfam" id="NF009005">
    <property type="entry name" value="PRK12350.1"/>
    <property type="match status" value="1"/>
</dbReference>
<accession>A0A368VW41</accession>
<dbReference type="GO" id="GO:0036440">
    <property type="term" value="F:citrate synthase activity"/>
    <property type="evidence" value="ECO:0007669"/>
    <property type="project" value="UniProtKB-EC"/>
</dbReference>
<dbReference type="GO" id="GO:0006099">
    <property type="term" value="P:tricarboxylic acid cycle"/>
    <property type="evidence" value="ECO:0007669"/>
    <property type="project" value="UniProtKB-UniPathway"/>
</dbReference>
<reference evidence="7 8" key="1">
    <citation type="submission" date="2018-07" db="EMBL/GenBank/DDBJ databases">
        <title>Genomic Encyclopedia of Type Strains, Phase III (KMG-III): the genomes of soil and plant-associated and newly described type strains.</title>
        <authorList>
            <person name="Whitman W."/>
        </authorList>
    </citation>
    <scope>NUCLEOTIDE SEQUENCE [LARGE SCALE GENOMIC DNA]</scope>
    <source>
        <strain evidence="7 8">CECT 8575</strain>
    </source>
</reference>
<keyword evidence="8" id="KW-1185">Reference proteome</keyword>
<evidence type="ECO:0000313" key="7">
    <source>
        <dbReference type="EMBL" id="RCW43633.1"/>
    </source>
</evidence>
<dbReference type="RefSeq" id="WP_114453208.1">
    <property type="nucleotide sequence ID" value="NZ_QPJC01000006.1"/>
</dbReference>
<dbReference type="InterPro" id="IPR016143">
    <property type="entry name" value="Citrate_synth-like_sm_a-sub"/>
</dbReference>
<dbReference type="SUPFAM" id="SSF48256">
    <property type="entry name" value="Citrate synthase"/>
    <property type="match status" value="1"/>
</dbReference>
<dbReference type="PROSITE" id="PS00480">
    <property type="entry name" value="CITRATE_SYNTHASE"/>
    <property type="match status" value="1"/>
</dbReference>
<dbReference type="GO" id="GO:0005829">
    <property type="term" value="C:cytosol"/>
    <property type="evidence" value="ECO:0007669"/>
    <property type="project" value="TreeGrafter"/>
</dbReference>
<dbReference type="InterPro" id="IPR016142">
    <property type="entry name" value="Citrate_synth-like_lrg_a-sub"/>
</dbReference>
<dbReference type="UniPathway" id="UPA00223"/>
<evidence type="ECO:0000256" key="3">
    <source>
        <dbReference type="ARBA" id="ARBA00012972"/>
    </source>
</evidence>
<keyword evidence="4 5" id="KW-0808">Transferase</keyword>
<dbReference type="Gene3D" id="1.10.580.10">
    <property type="entry name" value="Citrate Synthase, domain 1"/>
    <property type="match status" value="2"/>
</dbReference>
<comment type="similarity">
    <text evidence="2 5">Belongs to the citrate synthase family.</text>
</comment>
<dbReference type="Proteomes" id="UP000253495">
    <property type="component" value="Unassembled WGS sequence"/>
</dbReference>
<feature type="region of interest" description="Disordered" evidence="6">
    <location>
        <begin position="1"/>
        <end position="26"/>
    </location>
</feature>
<dbReference type="InterPro" id="IPR019810">
    <property type="entry name" value="Citrate_synthase_AS"/>
</dbReference>
<dbReference type="OrthoDB" id="9800864at2"/>
<dbReference type="PANTHER" id="PTHR11739:SF23">
    <property type="entry name" value="CITRATE SYNTHASE 2-RELATED"/>
    <property type="match status" value="1"/>
</dbReference>
<dbReference type="EC" id="2.3.3.16" evidence="3"/>
<sequence length="393" mass="42384">MPNPVEDKTGQATAGQGEPEQEHSTFRPGLEGVVAFETEIAEPDRDGGALRYRGVDIEELAGRVSFGDVWALLVDGRFGNGLRPSEDLPLPVRTGDVRVDVQSALAMLAPELGFEPLLDIGDEQAREQLARASELGLSYVAQSARGDRPAVAQRELDRCSTVTERFLTRWRGEADPAHVKALDAYWASAAEHGLNASTFTARVIASTGADVAATLSGAIGAMSGPLHGGAPARVLPMVEEVELTGDARKVVESILDRGDRLMGFGHRVYRAEDPRARVLRSTCKQLGAPRFEVAAELEQAALSVLAERRPDRPIATNVEFWAALILDFAQVPTRMMPAMFTCARTAGWCAHILEQKRTGRLVRPSAHYVGPGPRSPHELEGWSSVTPLEAAVG</sequence>
<evidence type="ECO:0000256" key="6">
    <source>
        <dbReference type="SAM" id="MobiDB-lite"/>
    </source>
</evidence>
<dbReference type="PRINTS" id="PR00143">
    <property type="entry name" value="CITRTSNTHASE"/>
</dbReference>
<protein>
    <recommendedName>
        <fullName evidence="3">citrate synthase (unknown stereospecificity)</fullName>
        <ecNumber evidence="3">2.3.3.16</ecNumber>
    </recommendedName>
</protein>
<evidence type="ECO:0000256" key="1">
    <source>
        <dbReference type="ARBA" id="ARBA00005163"/>
    </source>
</evidence>
<gene>
    <name evidence="7" type="ORF">DFQ14_106111</name>
</gene>
<evidence type="ECO:0000256" key="4">
    <source>
        <dbReference type="ARBA" id="ARBA00022679"/>
    </source>
</evidence>
<dbReference type="Gene3D" id="1.10.230.10">
    <property type="entry name" value="Cytochrome P450-Terp, domain 2"/>
    <property type="match status" value="1"/>
</dbReference>
<evidence type="ECO:0000256" key="5">
    <source>
        <dbReference type="RuleBase" id="RU003406"/>
    </source>
</evidence>
<dbReference type="GO" id="GO:0005975">
    <property type="term" value="P:carbohydrate metabolic process"/>
    <property type="evidence" value="ECO:0007669"/>
    <property type="project" value="TreeGrafter"/>
</dbReference>
<dbReference type="FunFam" id="1.10.230.10:FF:000006">
    <property type="entry name" value="Citrate synthase 2"/>
    <property type="match status" value="1"/>
</dbReference>
<dbReference type="PANTHER" id="PTHR11739">
    <property type="entry name" value="CITRATE SYNTHASE"/>
    <property type="match status" value="1"/>
</dbReference>
<dbReference type="InterPro" id="IPR002020">
    <property type="entry name" value="Citrate_synthase"/>
</dbReference>
<comment type="caution">
    <text evidence="7">The sequence shown here is derived from an EMBL/GenBank/DDBJ whole genome shotgun (WGS) entry which is preliminary data.</text>
</comment>